<evidence type="ECO:0000313" key="2">
    <source>
        <dbReference type="Proteomes" id="UP000287166"/>
    </source>
</evidence>
<dbReference type="AlphaFoldDB" id="A0A401GBA0"/>
<name>A0A401GBA0_9APHY</name>
<evidence type="ECO:0000313" key="1">
    <source>
        <dbReference type="EMBL" id="GBE79466.1"/>
    </source>
</evidence>
<comment type="caution">
    <text evidence="1">The sequence shown here is derived from an EMBL/GenBank/DDBJ whole genome shotgun (WGS) entry which is preliminary data.</text>
</comment>
<dbReference type="GeneID" id="38776383"/>
<sequence>MTQGRRRQLRATYPAAHSHPVVELTVETGIAYPHLRLYPAVDPFSPTYTLEANHDFGGDKVIGEDIDTRVLGESPANHFARQTAGQLGVADSEHKGNLLSPASYLSGLPKDYPSVTPYPAVYPWNLDEIYPAASQASLIRMENTSDTYDAHYPHLTLYPAAYSASSNDIYPSVIPAQLRWTTGSRFADLSVSMKLRVTYPIFDLYPPFTHTTC</sequence>
<keyword evidence="2" id="KW-1185">Reference proteome</keyword>
<protein>
    <submittedName>
        <fullName evidence="1">Uncharacterized protein</fullName>
    </submittedName>
</protein>
<dbReference type="OrthoDB" id="3269353at2759"/>
<accession>A0A401GBA0</accession>
<dbReference type="RefSeq" id="XP_027610379.1">
    <property type="nucleotide sequence ID" value="XM_027754578.1"/>
</dbReference>
<dbReference type="STRING" id="139825.A0A401GBA0"/>
<dbReference type="EMBL" id="BFAD01000002">
    <property type="protein sequence ID" value="GBE79466.1"/>
    <property type="molecule type" value="Genomic_DNA"/>
</dbReference>
<organism evidence="1 2">
    <name type="scientific">Sparassis crispa</name>
    <dbReference type="NCBI Taxonomy" id="139825"/>
    <lineage>
        <taxon>Eukaryota</taxon>
        <taxon>Fungi</taxon>
        <taxon>Dikarya</taxon>
        <taxon>Basidiomycota</taxon>
        <taxon>Agaricomycotina</taxon>
        <taxon>Agaricomycetes</taxon>
        <taxon>Polyporales</taxon>
        <taxon>Sparassidaceae</taxon>
        <taxon>Sparassis</taxon>
    </lineage>
</organism>
<reference evidence="1 2" key="1">
    <citation type="journal article" date="2018" name="Sci. Rep.">
        <title>Genome sequence of the cauliflower mushroom Sparassis crispa (Hanabiratake) and its association with beneficial usage.</title>
        <authorList>
            <person name="Kiyama R."/>
            <person name="Furutani Y."/>
            <person name="Kawaguchi K."/>
            <person name="Nakanishi T."/>
        </authorList>
    </citation>
    <scope>NUCLEOTIDE SEQUENCE [LARGE SCALE GENOMIC DNA]</scope>
</reference>
<proteinExistence type="predicted"/>
<gene>
    <name evidence="1" type="ORF">SCP_0206660</name>
</gene>
<dbReference type="Proteomes" id="UP000287166">
    <property type="component" value="Unassembled WGS sequence"/>
</dbReference>
<dbReference type="InParanoid" id="A0A401GBA0"/>